<dbReference type="InterPro" id="IPR045328">
    <property type="entry name" value="Kre9/Knh1"/>
</dbReference>
<evidence type="ECO:0000313" key="3">
    <source>
        <dbReference type="EMBL" id="KIP09960.1"/>
    </source>
</evidence>
<feature type="compositionally biased region" description="Low complexity" evidence="1">
    <location>
        <begin position="196"/>
        <end position="209"/>
    </location>
</feature>
<gene>
    <name evidence="3" type="ORF">PHLGIDRAFT_28772</name>
</gene>
<dbReference type="GO" id="GO:0042546">
    <property type="term" value="P:cell wall biogenesis"/>
    <property type="evidence" value="ECO:0007669"/>
    <property type="project" value="InterPro"/>
</dbReference>
<keyword evidence="4" id="KW-1185">Reference proteome</keyword>
<feature type="region of interest" description="Disordered" evidence="1">
    <location>
        <begin position="257"/>
        <end position="279"/>
    </location>
</feature>
<accession>A0A0C3SDV0</accession>
<dbReference type="GO" id="GO:0006078">
    <property type="term" value="P:(1-&gt;6)-beta-D-glucan biosynthetic process"/>
    <property type="evidence" value="ECO:0007669"/>
    <property type="project" value="InterPro"/>
</dbReference>
<name>A0A0C3SDV0_PHLG1</name>
<feature type="region of interest" description="Disordered" evidence="1">
    <location>
        <begin position="188"/>
        <end position="209"/>
    </location>
</feature>
<proteinExistence type="predicted"/>
<dbReference type="PANTHER" id="PTHR28154:SF1">
    <property type="entry name" value="CELL WALL SYNTHESIS PROTEIN KNH1-RELATED"/>
    <property type="match status" value="1"/>
</dbReference>
<evidence type="ECO:0000313" key="4">
    <source>
        <dbReference type="Proteomes" id="UP000053257"/>
    </source>
</evidence>
<reference evidence="3 4" key="1">
    <citation type="journal article" date="2014" name="PLoS Genet.">
        <title>Analysis of the Phlebiopsis gigantea genome, transcriptome and secretome provides insight into its pioneer colonization strategies of wood.</title>
        <authorList>
            <person name="Hori C."/>
            <person name="Ishida T."/>
            <person name="Igarashi K."/>
            <person name="Samejima M."/>
            <person name="Suzuki H."/>
            <person name="Master E."/>
            <person name="Ferreira P."/>
            <person name="Ruiz-Duenas F.J."/>
            <person name="Held B."/>
            <person name="Canessa P."/>
            <person name="Larrondo L.F."/>
            <person name="Schmoll M."/>
            <person name="Druzhinina I.S."/>
            <person name="Kubicek C.P."/>
            <person name="Gaskell J.A."/>
            <person name="Kersten P."/>
            <person name="St John F."/>
            <person name="Glasner J."/>
            <person name="Sabat G."/>
            <person name="Splinter BonDurant S."/>
            <person name="Syed K."/>
            <person name="Yadav J."/>
            <person name="Mgbeahuruike A.C."/>
            <person name="Kovalchuk A."/>
            <person name="Asiegbu F.O."/>
            <person name="Lackner G."/>
            <person name="Hoffmeister D."/>
            <person name="Rencoret J."/>
            <person name="Gutierrez A."/>
            <person name="Sun H."/>
            <person name="Lindquist E."/>
            <person name="Barry K."/>
            <person name="Riley R."/>
            <person name="Grigoriev I.V."/>
            <person name="Henrissat B."/>
            <person name="Kues U."/>
            <person name="Berka R.M."/>
            <person name="Martinez A.T."/>
            <person name="Covert S.F."/>
            <person name="Blanchette R.A."/>
            <person name="Cullen D."/>
        </authorList>
    </citation>
    <scope>NUCLEOTIDE SEQUENCE [LARGE SCALE GENOMIC DNA]</scope>
    <source>
        <strain evidence="3 4">11061_1 CR5-6</strain>
    </source>
</reference>
<dbReference type="EMBL" id="KN840460">
    <property type="protein sequence ID" value="KIP09960.1"/>
    <property type="molecule type" value="Genomic_DNA"/>
</dbReference>
<dbReference type="Proteomes" id="UP000053257">
    <property type="component" value="Unassembled WGS sequence"/>
</dbReference>
<dbReference type="PANTHER" id="PTHR28154">
    <property type="entry name" value="CELL WALL SYNTHESIS PROTEIN KNH1-RELATED"/>
    <property type="match status" value="1"/>
</dbReference>
<dbReference type="HOGENOM" id="CLU_078855_0_0_1"/>
<dbReference type="AlphaFoldDB" id="A0A0C3SDV0"/>
<evidence type="ECO:0000256" key="1">
    <source>
        <dbReference type="SAM" id="MobiDB-lite"/>
    </source>
</evidence>
<feature type="signal peptide" evidence="2">
    <location>
        <begin position="1"/>
        <end position="20"/>
    </location>
</feature>
<protein>
    <submittedName>
        <fullName evidence="3">Uncharacterized protein</fullName>
    </submittedName>
</protein>
<dbReference type="OrthoDB" id="2432613at2759"/>
<feature type="chain" id="PRO_5002181351" evidence="2">
    <location>
        <begin position="21"/>
        <end position="317"/>
    </location>
</feature>
<keyword evidence="2" id="KW-0732">Signal</keyword>
<sequence>MFSASLRILFLFFVLPLVHATIFVTVPSSTTTCHGGQDCLVQWEDNGAAPFLSTIGPCFVGLYNGNGVLVQQIEPVDVSSVRSLNFTPDPSAGPDTHNYYINFTSVNVIGIPSSHYTQYSPSFALAGMSGSLQSPVPSDTSIPAVPSTVASAPQNSVTTTISVINSFSTSGGASSASAAPTVLTSSATASTPSVKSSAPSGSIAPSASPSSQSAVLSGSVSSGLSSTVSSTLSSSSASTISNSPVSAGSSTLTVPASFTTSRSPVSTPFSSSASASNSSSTATSATSGAVSSASAGFTSFTLFALLSPIITIASRLH</sequence>
<dbReference type="STRING" id="745531.A0A0C3SDV0"/>
<evidence type="ECO:0000256" key="2">
    <source>
        <dbReference type="SAM" id="SignalP"/>
    </source>
</evidence>
<organism evidence="3 4">
    <name type="scientific">Phlebiopsis gigantea (strain 11061_1 CR5-6)</name>
    <name type="common">White-rot fungus</name>
    <name type="synonym">Peniophora gigantea</name>
    <dbReference type="NCBI Taxonomy" id="745531"/>
    <lineage>
        <taxon>Eukaryota</taxon>
        <taxon>Fungi</taxon>
        <taxon>Dikarya</taxon>
        <taxon>Basidiomycota</taxon>
        <taxon>Agaricomycotina</taxon>
        <taxon>Agaricomycetes</taxon>
        <taxon>Polyporales</taxon>
        <taxon>Phanerochaetaceae</taxon>
        <taxon>Phlebiopsis</taxon>
    </lineage>
</organism>